<dbReference type="Gene3D" id="3.50.4.10">
    <property type="entry name" value="Hepatocyte Growth Factor"/>
    <property type="match status" value="1"/>
</dbReference>
<name>A0A1I4DH54_9RHOB</name>
<dbReference type="PANTHER" id="PTHR40094:SF1">
    <property type="entry name" value="UBIQUITIN DOMAIN-CONTAINING PROTEIN"/>
    <property type="match status" value="1"/>
</dbReference>
<feature type="domain" description="Alpha-2-macroglobulin" evidence="8">
    <location>
        <begin position="1158"/>
        <end position="1247"/>
    </location>
</feature>
<dbReference type="CDD" id="cd01100">
    <property type="entry name" value="APPLE_Factor_XI_like"/>
    <property type="match status" value="1"/>
</dbReference>
<feature type="domain" description="Alpha-2-macroglobulin bait region" evidence="7">
    <location>
        <begin position="952"/>
        <end position="1096"/>
    </location>
</feature>
<dbReference type="Pfam" id="PF17973">
    <property type="entry name" value="bMG10"/>
    <property type="match status" value="1"/>
</dbReference>
<gene>
    <name evidence="9" type="ORF">SAMN04488036_103132</name>
</gene>
<dbReference type="InterPro" id="IPR041246">
    <property type="entry name" value="Bact_MG10"/>
</dbReference>
<dbReference type="Pfam" id="PF00207">
    <property type="entry name" value="A2M"/>
    <property type="match status" value="1"/>
</dbReference>
<keyword evidence="3" id="KW-0677">Repeat</keyword>
<dbReference type="Proteomes" id="UP000198851">
    <property type="component" value="Unassembled WGS sequence"/>
</dbReference>
<evidence type="ECO:0000256" key="3">
    <source>
        <dbReference type="ARBA" id="ARBA00022737"/>
    </source>
</evidence>
<dbReference type="InterPro" id="IPR021868">
    <property type="entry name" value="Alpha_2_Macroglob_MG3"/>
</dbReference>
<dbReference type="GO" id="GO:0004866">
    <property type="term" value="F:endopeptidase inhibitor activity"/>
    <property type="evidence" value="ECO:0007669"/>
    <property type="project" value="InterPro"/>
</dbReference>
<dbReference type="InterPro" id="IPR051802">
    <property type="entry name" value="YfhM-like"/>
</dbReference>
<dbReference type="STRING" id="1280847.SAMN04488036_103132"/>
<dbReference type="OrthoDB" id="9767116at2"/>
<dbReference type="Pfam" id="PF21142">
    <property type="entry name" value="A2M_bMG2"/>
    <property type="match status" value="1"/>
</dbReference>
<dbReference type="SMART" id="SM01419">
    <property type="entry name" value="Thiol-ester_cl"/>
    <property type="match status" value="1"/>
</dbReference>
<dbReference type="EMBL" id="FOSZ01000003">
    <property type="protein sequence ID" value="SFK92130.1"/>
    <property type="molecule type" value="Genomic_DNA"/>
</dbReference>
<dbReference type="InterPro" id="IPR001599">
    <property type="entry name" value="Macroglobln_a2"/>
</dbReference>
<evidence type="ECO:0000256" key="4">
    <source>
        <dbReference type="ARBA" id="ARBA00023157"/>
    </source>
</evidence>
<evidence type="ECO:0000256" key="1">
    <source>
        <dbReference type="ARBA" id="ARBA00010556"/>
    </source>
</evidence>
<dbReference type="InterPro" id="IPR002890">
    <property type="entry name" value="MG2"/>
</dbReference>
<dbReference type="SUPFAM" id="SSF48239">
    <property type="entry name" value="Terpenoid cyclases/Protein prenyltransferases"/>
    <property type="match status" value="1"/>
</dbReference>
<dbReference type="PANTHER" id="PTHR40094">
    <property type="entry name" value="ALPHA-2-MACROGLOBULIN HOMOLOG"/>
    <property type="match status" value="1"/>
</dbReference>
<dbReference type="InterPro" id="IPR041203">
    <property type="entry name" value="Bact_A2M_MG5"/>
</dbReference>
<dbReference type="SMART" id="SM01359">
    <property type="entry name" value="A2M_N_2"/>
    <property type="match status" value="1"/>
</dbReference>
<dbReference type="Pfam" id="PF17972">
    <property type="entry name" value="bMG5"/>
    <property type="match status" value="1"/>
</dbReference>
<dbReference type="Pfam" id="PF07703">
    <property type="entry name" value="A2M_BRD"/>
    <property type="match status" value="1"/>
</dbReference>
<dbReference type="Pfam" id="PF14295">
    <property type="entry name" value="PAN_4"/>
    <property type="match status" value="1"/>
</dbReference>
<dbReference type="InterPro" id="IPR011625">
    <property type="entry name" value="A2M_N_BRD"/>
</dbReference>
<dbReference type="InterPro" id="IPR026284">
    <property type="entry name" value="A2MG_proteobact"/>
</dbReference>
<dbReference type="PIRSF" id="PIRSF038980">
    <property type="entry name" value="A2M_bac"/>
    <property type="match status" value="1"/>
</dbReference>
<dbReference type="GO" id="GO:0006508">
    <property type="term" value="P:proteolysis"/>
    <property type="evidence" value="ECO:0007669"/>
    <property type="project" value="InterPro"/>
</dbReference>
<dbReference type="InterPro" id="IPR041462">
    <property type="entry name" value="Bact_A2M_MG6"/>
</dbReference>
<evidence type="ECO:0000259" key="8">
    <source>
        <dbReference type="SMART" id="SM01360"/>
    </source>
</evidence>
<feature type="chain" id="PRO_5011447489" description="Apple domain-containing protein" evidence="5">
    <location>
        <begin position="22"/>
        <end position="1813"/>
    </location>
</feature>
<proteinExistence type="inferred from homology"/>
<dbReference type="InterPro" id="IPR049120">
    <property type="entry name" value="A2M_bMG2"/>
</dbReference>
<evidence type="ECO:0000256" key="2">
    <source>
        <dbReference type="ARBA" id="ARBA00022729"/>
    </source>
</evidence>
<dbReference type="InterPro" id="IPR047565">
    <property type="entry name" value="Alpha-macroglob_thiol-ester_cl"/>
</dbReference>
<keyword evidence="10" id="KW-1185">Reference proteome</keyword>
<dbReference type="InterPro" id="IPR003609">
    <property type="entry name" value="Pan_app"/>
</dbReference>
<feature type="domain" description="Apple" evidence="6">
    <location>
        <begin position="35"/>
        <end position="98"/>
    </location>
</feature>
<dbReference type="Pfam" id="PF17962">
    <property type="entry name" value="bMG6"/>
    <property type="match status" value="1"/>
</dbReference>
<sequence length="1813" mass="195733">MRRLAISFISFVSFAFHGVLAIAEQSNIPDRRIVVSRDLDFYGSDLQNIFDTTYEACVNACLANHDCAAFTFNSRSNACFPKGGITDKQPYEGALSGEVLTANAGAPELAAVRADEIGFLGASDLRRAKEQALNIGRTHAAGPWSVEEMLVAASDRRAKHELTSAMRWTGGALSKADTSDLWVEYARLNGTIEGETSAETRRYRDRAFIASINAYLRASTDGERVTALLTLSERLEQRNRGRNMLQALRLAETIQPRSDVVSALDDAIGKYGFRITEHKVENDLADPRLCVEFNEPLVKSGVDYAPYVKLPDARLAVQAEGSQLCVEGLTHGQRVTVTFRQGLPADSGESLIKDIAITAYVRDRSPSVGFAGRAYVLPRTSAAGLPIETVNLDQVDLTLQRVSDRNLLRAIQDSYFGKPLSYWQFEDFNRDVAETVWTGSGDVQNTLNQTMTTRLPIGEALKDQPTGVYALTADLPGADVYDETSSTQWFILSDIGMTSLSGVDGLHVFVRHLSDASAWEGAKVTLLSRANRVLGTVDSDAEGYARFDAGLTRGSGGAAPALVLVEAGDDFSFLSLTDPAFDLSDRGVEGRQPAPPIDLFVTTDRGAYRAGETIHVTALTRGDVAQALPGLPVTAILTRPDGVEYARHISMRDAAGGHVFSLPLGASVPRGAWRISFKTDLDAPALATRKVLVEDFLPERIDFDLTLPNAPLDSANMPPLKVAARYLFGAPGSDLDIEGELRLKPRKDVAGFDGYSFGWHDKPFYASTEYFGGEVTDANGLADVFLPLPDQVAEGRPLQADIKVRVLEGSGRPVERTLTHPVAAAGSMIGVKPMFEDVVAEGTSARFQIIALDAELEPTNMKVQWTVNRVRTTYQWYQLYGDWEWEPTTRRTRVASGELTLGDDPIAIEAPVEWGRYEVVVEQVGGDHVASSSEFYAGWYAPADASDTPDTLELSLDKDGYHSGETAVVRIVPRYAGTALVSVMSNRLISMKAVEVNEGENLIPLDVTDEWGAGAYVTASVIRPSDEPAAQNPARALGLSYAKVDPGEKHLSVAIEAAEKVSPRGPLDLSVNVSGVRAGETAFVTVAAVDVGILNLTRFQSPNPSEHYFGQRRLGMEIRDVYGRLIDGMNGNMGALRSGGDATAGTGFDSPPPTEELVAYFSGPVEVGEDGTANLTFDMPEFNGTVRLMAVAWSATGVGQAERDVFVRDPVVVTASLPRFLAPGDRSRLLLEIVHAEGPAGRMGLDVVAEGVTLAEAVPSGVSVVENGTERVSLPVVAGDVGDHTIRIALTTPDGKQLVKTLMLPVRANDPEVSETRQITLASGDSLTIGADLFSEMRPGTGSAVISSGALAKFDAPGLLQALDRYPYGCTEQVTSQALPLLYFSGVSDALGLTPRDKIQVRVDQAVSKVLTRQASNGAFGLWRAESGDFWLDAYVSDFLSRAKSKGFDVPNLAFRQAMDNLRNRVNYAPDFDKGGEDIAYALLVLAREGAAAMGDLRYYADVKSEAFATPLAAAQIGAALAYYGDQTRADAMFRTAARMVEKQTTIEQAQVWRADYGTNLRDAAGLLTLAMEAGSEAVDINALATRVAASGQSLSTQENVWSLMAAHALIEDESDSGLHVDGVPLSGSLLRRVEDDIDLSPATVLNKKAVQQNVTVTAIGVPSYPVVARGYGYALSREYFAMDGTPMTSSEVQSGDRFVTVITVDPFDSGGARLMINDPLPAGFEIDNPNLLESGDVKELDWLETTWAESTEFRSDRFLAAVDWRSDKPFRLAYVVRAVSSGTYHHPAASVEDMYRPQYRANTDAGQLVVLD</sequence>
<dbReference type="Pfam" id="PF11974">
    <property type="entry name" value="bMG3"/>
    <property type="match status" value="1"/>
</dbReference>
<dbReference type="Pfam" id="PF01835">
    <property type="entry name" value="MG2"/>
    <property type="match status" value="1"/>
</dbReference>
<evidence type="ECO:0000259" key="6">
    <source>
        <dbReference type="SMART" id="SM00223"/>
    </source>
</evidence>
<dbReference type="Gene3D" id="2.60.40.1930">
    <property type="match status" value="1"/>
</dbReference>
<dbReference type="InterPro" id="IPR008930">
    <property type="entry name" value="Terpenoid_cyclase/PrenylTrfase"/>
</dbReference>
<evidence type="ECO:0000313" key="9">
    <source>
        <dbReference type="EMBL" id="SFK92130.1"/>
    </source>
</evidence>
<dbReference type="RefSeq" id="WP_093323064.1">
    <property type="nucleotide sequence ID" value="NZ_FOSZ01000003.1"/>
</dbReference>
<organism evidence="9 10">
    <name type="scientific">Shimia haliotis</name>
    <dbReference type="NCBI Taxonomy" id="1280847"/>
    <lineage>
        <taxon>Bacteria</taxon>
        <taxon>Pseudomonadati</taxon>
        <taxon>Pseudomonadota</taxon>
        <taxon>Alphaproteobacteria</taxon>
        <taxon>Rhodobacterales</taxon>
        <taxon>Roseobacteraceae</taxon>
    </lineage>
</organism>
<reference evidence="10" key="1">
    <citation type="submission" date="2016-10" db="EMBL/GenBank/DDBJ databases">
        <authorList>
            <person name="Varghese N."/>
            <person name="Submissions S."/>
        </authorList>
    </citation>
    <scope>NUCLEOTIDE SEQUENCE [LARGE SCALE GENOMIC DNA]</scope>
    <source>
        <strain evidence="10">DSM 28453</strain>
    </source>
</reference>
<evidence type="ECO:0000313" key="10">
    <source>
        <dbReference type="Proteomes" id="UP000198851"/>
    </source>
</evidence>
<keyword evidence="4" id="KW-1015">Disulfide bond</keyword>
<evidence type="ECO:0000259" key="7">
    <source>
        <dbReference type="SMART" id="SM01359"/>
    </source>
</evidence>
<feature type="signal peptide" evidence="5">
    <location>
        <begin position="1"/>
        <end position="21"/>
    </location>
</feature>
<dbReference type="Pfam" id="PF07678">
    <property type="entry name" value="TED_complement"/>
    <property type="match status" value="1"/>
</dbReference>
<evidence type="ECO:0000256" key="5">
    <source>
        <dbReference type="SAM" id="SignalP"/>
    </source>
</evidence>
<keyword evidence="2 5" id="KW-0732">Signal</keyword>
<comment type="similarity">
    <text evidence="1">Belongs to the protease inhibitor I39 (alpha-2-macroglobulin) family. Bacterial alpha-2-macroglobulin subfamily.</text>
</comment>
<dbReference type="InterPro" id="IPR011626">
    <property type="entry name" value="Alpha-macroglobulin_TED"/>
</dbReference>
<dbReference type="SMART" id="SM00223">
    <property type="entry name" value="APPLE"/>
    <property type="match status" value="1"/>
</dbReference>
<dbReference type="CDD" id="cd02891">
    <property type="entry name" value="A2M_like"/>
    <property type="match status" value="1"/>
</dbReference>
<dbReference type="Gene3D" id="1.50.10.20">
    <property type="match status" value="1"/>
</dbReference>
<accession>A0A1I4DH54</accession>
<dbReference type="SMART" id="SM01360">
    <property type="entry name" value="A2M"/>
    <property type="match status" value="1"/>
</dbReference>
<protein>
    <recommendedName>
        <fullName evidence="11">Apple domain-containing protein</fullName>
    </recommendedName>
</protein>
<dbReference type="GO" id="GO:0005615">
    <property type="term" value="C:extracellular space"/>
    <property type="evidence" value="ECO:0007669"/>
    <property type="project" value="InterPro"/>
</dbReference>
<dbReference type="InterPro" id="IPR000177">
    <property type="entry name" value="Apple"/>
</dbReference>
<evidence type="ECO:0008006" key="11">
    <source>
        <dbReference type="Google" id="ProtNLM"/>
    </source>
</evidence>